<keyword evidence="3" id="KW-1185">Reference proteome</keyword>
<keyword evidence="1" id="KW-0812">Transmembrane</keyword>
<evidence type="ECO:0008006" key="4">
    <source>
        <dbReference type="Google" id="ProtNLM"/>
    </source>
</evidence>
<feature type="transmembrane region" description="Helical" evidence="1">
    <location>
        <begin position="176"/>
        <end position="194"/>
    </location>
</feature>
<evidence type="ECO:0000313" key="2">
    <source>
        <dbReference type="EMBL" id="GGP13261.1"/>
    </source>
</evidence>
<name>A0ABQ2NY15_9BACI</name>
<reference evidence="3" key="1">
    <citation type="journal article" date="2019" name="Int. J. Syst. Evol. Microbiol.">
        <title>The Global Catalogue of Microorganisms (GCM) 10K type strain sequencing project: providing services to taxonomists for standard genome sequencing and annotation.</title>
        <authorList>
            <consortium name="The Broad Institute Genomics Platform"/>
            <consortium name="The Broad Institute Genome Sequencing Center for Infectious Disease"/>
            <person name="Wu L."/>
            <person name="Ma J."/>
        </authorList>
    </citation>
    <scope>NUCLEOTIDE SEQUENCE [LARGE SCALE GENOMIC DNA]</scope>
    <source>
        <strain evidence="3">CGMCC 1.7693</strain>
    </source>
</reference>
<gene>
    <name evidence="2" type="primary">yesV</name>
    <name evidence="2" type="ORF">GCM10011346_32630</name>
</gene>
<dbReference type="InterPro" id="IPR006938">
    <property type="entry name" value="DUF624"/>
</dbReference>
<dbReference type="Pfam" id="PF04854">
    <property type="entry name" value="DUF624"/>
    <property type="match status" value="1"/>
</dbReference>
<keyword evidence="1" id="KW-0472">Membrane</keyword>
<feature type="transmembrane region" description="Helical" evidence="1">
    <location>
        <begin position="20"/>
        <end position="46"/>
    </location>
</feature>
<evidence type="ECO:0000256" key="1">
    <source>
        <dbReference type="SAM" id="Phobius"/>
    </source>
</evidence>
<comment type="caution">
    <text evidence="2">The sequence shown here is derived from an EMBL/GenBank/DDBJ whole genome shotgun (WGS) entry which is preliminary data.</text>
</comment>
<feature type="transmembrane region" description="Helical" evidence="1">
    <location>
        <begin position="105"/>
        <end position="134"/>
    </location>
</feature>
<accession>A0ABQ2NY15</accession>
<dbReference type="EMBL" id="BMLW01000009">
    <property type="protein sequence ID" value="GGP13261.1"/>
    <property type="molecule type" value="Genomic_DNA"/>
</dbReference>
<dbReference type="Proteomes" id="UP000641206">
    <property type="component" value="Unassembled WGS sequence"/>
</dbReference>
<sequence>MGSGWIGFLYRITEWITRLAYVNLLWILFTLMGLVVFGAFPATVSLCTVERQWIKKDTNVSVWMTFWNTYRNEFLKANAVGYIFLIIGLVIYIDMRVFQGSSNILFSYVSYIFLIILIFYMFVGMFLFPVYVHFELKVLQYFKQTFLVAILNPFAIVSIAVSILITYFIMFYMPPLLIFFGISVLAFITMWLTLRSIDKLQVKFNNRYKEG</sequence>
<proteinExistence type="predicted"/>
<protein>
    <recommendedName>
        <fullName evidence="4">DUF624 domain-containing protein</fullName>
    </recommendedName>
</protein>
<keyword evidence="1" id="KW-1133">Transmembrane helix</keyword>
<organism evidence="2 3">
    <name type="scientific">Oceanobacillus neutriphilus</name>
    <dbReference type="NCBI Taxonomy" id="531815"/>
    <lineage>
        <taxon>Bacteria</taxon>
        <taxon>Bacillati</taxon>
        <taxon>Bacillota</taxon>
        <taxon>Bacilli</taxon>
        <taxon>Bacillales</taxon>
        <taxon>Bacillaceae</taxon>
        <taxon>Oceanobacillus</taxon>
    </lineage>
</organism>
<evidence type="ECO:0000313" key="3">
    <source>
        <dbReference type="Proteomes" id="UP000641206"/>
    </source>
</evidence>
<dbReference type="RefSeq" id="WP_188735394.1">
    <property type="nucleotide sequence ID" value="NZ_BMLW01000009.1"/>
</dbReference>
<feature type="transmembrane region" description="Helical" evidence="1">
    <location>
        <begin position="74"/>
        <end position="93"/>
    </location>
</feature>
<feature type="transmembrane region" description="Helical" evidence="1">
    <location>
        <begin position="146"/>
        <end position="170"/>
    </location>
</feature>